<evidence type="ECO:0000313" key="3">
    <source>
        <dbReference type="Proteomes" id="UP001141183"/>
    </source>
</evidence>
<evidence type="ECO:0000313" key="2">
    <source>
        <dbReference type="EMBL" id="MDC4242403.1"/>
    </source>
</evidence>
<dbReference type="RefSeq" id="WP_008680967.1">
    <property type="nucleotide sequence ID" value="NZ_CABKOG010000003.1"/>
</dbReference>
<comment type="caution">
    <text evidence="2">The sequence shown here is derived from an EMBL/GenBank/DDBJ whole genome shotgun (WGS) entry which is preliminary data.</text>
</comment>
<keyword evidence="1" id="KW-1133">Transmembrane helix</keyword>
<accession>A0A9X3XNK1</accession>
<dbReference type="EMBL" id="JAMRYU010000031">
    <property type="protein sequence ID" value="MDC4242403.1"/>
    <property type="molecule type" value="Genomic_DNA"/>
</dbReference>
<keyword evidence="1" id="KW-0812">Transmembrane</keyword>
<dbReference type="AlphaFoldDB" id="A0A9X3XNK1"/>
<organism evidence="2 3">
    <name type="scientific">Clostridium tertium</name>
    <dbReference type="NCBI Taxonomy" id="1559"/>
    <lineage>
        <taxon>Bacteria</taxon>
        <taxon>Bacillati</taxon>
        <taxon>Bacillota</taxon>
        <taxon>Clostridia</taxon>
        <taxon>Eubacteriales</taxon>
        <taxon>Clostridiaceae</taxon>
        <taxon>Clostridium</taxon>
    </lineage>
</organism>
<sequence>MSSNINRRKKSKFTIFDLIAVAAIIGVLVVILVPSFKKYSIDSKKVEVKSIIREFILAVETAEISDKIEFANTDSIKSMEAGSGEKISSINKYIKDLEGLNKIKELTIEEANQIISNELDFEVNKEGEFLRVVK</sequence>
<proteinExistence type="predicted"/>
<dbReference type="Proteomes" id="UP001141183">
    <property type="component" value="Unassembled WGS sequence"/>
</dbReference>
<dbReference type="SUPFAM" id="SSF54523">
    <property type="entry name" value="Pili subunits"/>
    <property type="match status" value="1"/>
</dbReference>
<name>A0A9X3XNK1_9CLOT</name>
<protein>
    <submittedName>
        <fullName evidence="2">Type II secretion system protein</fullName>
    </submittedName>
</protein>
<gene>
    <name evidence="2" type="ORF">NE398_19930</name>
</gene>
<evidence type="ECO:0000256" key="1">
    <source>
        <dbReference type="SAM" id="Phobius"/>
    </source>
</evidence>
<keyword evidence="1" id="KW-0472">Membrane</keyword>
<feature type="transmembrane region" description="Helical" evidence="1">
    <location>
        <begin position="12"/>
        <end position="36"/>
    </location>
</feature>
<dbReference type="InterPro" id="IPR045584">
    <property type="entry name" value="Pilin-like"/>
</dbReference>
<dbReference type="Gene3D" id="3.30.700.10">
    <property type="entry name" value="Glycoprotein, Type 4 Pilin"/>
    <property type="match status" value="1"/>
</dbReference>
<reference evidence="2" key="1">
    <citation type="submission" date="2022-05" db="EMBL/GenBank/DDBJ databases">
        <title>Draft genome sequence of Clostridium tertium strain CP3 isolated from Peru.</title>
        <authorList>
            <person name="Hurtado R."/>
            <person name="Lima L."/>
            <person name="Sousa T."/>
            <person name="Jaiswal A.K."/>
            <person name="Tiwari S."/>
            <person name="Maturrano L."/>
            <person name="Brenig B."/>
            <person name="Azevedo V."/>
        </authorList>
    </citation>
    <scope>NUCLEOTIDE SEQUENCE</scope>
    <source>
        <strain evidence="2">CP3</strain>
    </source>
</reference>
<keyword evidence="3" id="KW-1185">Reference proteome</keyword>